<dbReference type="AlphaFoldDB" id="A0A7J6D0G7"/>
<feature type="compositionally biased region" description="Polar residues" evidence="4">
    <location>
        <begin position="251"/>
        <end position="268"/>
    </location>
</feature>
<dbReference type="GO" id="GO:0005085">
    <property type="term" value="F:guanyl-nucleotide exchange factor activity"/>
    <property type="evidence" value="ECO:0007669"/>
    <property type="project" value="InterPro"/>
</dbReference>
<dbReference type="GO" id="GO:0005543">
    <property type="term" value="F:phospholipid binding"/>
    <property type="evidence" value="ECO:0007669"/>
    <property type="project" value="InterPro"/>
</dbReference>
<dbReference type="Gene3D" id="2.30.29.30">
    <property type="entry name" value="Pleckstrin-homology domain (PH domain)/Phosphotyrosine-binding domain (PTB)"/>
    <property type="match status" value="1"/>
</dbReference>
<dbReference type="CDD" id="cd13295">
    <property type="entry name" value="PH_EFA6"/>
    <property type="match status" value="1"/>
</dbReference>
<reference evidence="7 8" key="1">
    <citation type="submission" date="2020-04" db="EMBL/GenBank/DDBJ databases">
        <title>Chromosome-level genome assembly of a cyprinid fish Onychostoma macrolepis by integration of Nanopore Sequencing, Bionano and Hi-C technology.</title>
        <authorList>
            <person name="Wang D."/>
        </authorList>
    </citation>
    <scope>NUCLEOTIDE SEQUENCE [LARGE SCALE GENOMIC DNA]</scope>
    <source>
        <strain evidence="7">SWU-2019</strain>
        <tissue evidence="7">Muscle</tissue>
    </source>
</reference>
<dbReference type="PRINTS" id="PR00683">
    <property type="entry name" value="SPECTRINPH"/>
</dbReference>
<keyword evidence="3" id="KW-0472">Membrane</keyword>
<dbReference type="OrthoDB" id="2157641at2759"/>
<dbReference type="InterPro" id="IPR011993">
    <property type="entry name" value="PH-like_dom_sf"/>
</dbReference>
<evidence type="ECO:0000259" key="5">
    <source>
        <dbReference type="PROSITE" id="PS50003"/>
    </source>
</evidence>
<sequence>MEDIEDYQESEPYLEAMQYIERMKQEKESESVPMKSCVDQEVSLYPVTVPCAPLSYATVQWDAPETPAERPGSSEAELDSIAGPRFDWTLDLPSADQDAAVDFVPEAESQVDVTLASSQTCDAQKSDMQTQLALSHEEPLVSFADVNDSRADATEEHFEASDGVQIFMDAQDSEIRPGPESSQSQEEKEPDMLDFPEMTFAHEESTDSGSEEQTREWTETEANGESSEARDDIQDQIQGPDECLEKEESSSPEIQSDQSQDTIITGTTEPPALTDDSVQLEELILTQEQENVSTSVTVAEMNQNNGTLQHAEEIQGVDLSEEFNAQDQEHAERPVSSEQKSDPENEPPEQAEQSERFRRPDEKGSSEQIQSSDEEKPCDQTPPSERSDASSDTKQPTAPADAEEHVQDETSEHCTPVIDTEPASPCINGSAELVNRAEAQRLAEKLYRLDGFQRTDVVRHLDKDNEFSRAAGEEYLKFFDFTNQSLEQALRSFLKEVVLIGETQERERVLQHFSTRFQQCNPDVFSSAGSVLTLTCAVMLLNSDLHGQNVGKPMSSAEFVSNLDGMNGGENFSKDYLKSLYSSIKSDPLQWAIEEGVLAKSMMLEQDLDQEGLMRSKSNPFQDLPHDTKATVFQRGFLKRKAHADIDGKRTPWGKRSWKTFYAMLKGMVLYLQKDDYVKDCQSSEEVVSVHHALAEQALNYTKRPHVFRLQTADWRVFLFEAASTEQMNSWIGRINLVSALYSSPPFPAACGSQKKFCRPILPATQSNLMLDKQLQSHAAMLHSFQQDLTSLQQEALESRRSKARELEELRQREEYLQYEKSRYEVYLKVLEAWQVLEKSDSPVADRLNTLDEGLWTGSMDEQQDEADAGMKRSHSSPSLELETPPQPVVKVRRNISERRTYRKIVIPRRNKEL</sequence>
<protein>
    <submittedName>
        <fullName evidence="7">Uncharacterized protein</fullName>
    </submittedName>
</protein>
<proteinExistence type="predicted"/>
<accession>A0A7J6D0G7</accession>
<dbReference type="PANTHER" id="PTHR10663:SF338">
    <property type="entry name" value="PH AND SEC7 DOMAIN-CONTAINING PROTEIN 4"/>
    <property type="match status" value="1"/>
</dbReference>
<evidence type="ECO:0000313" key="8">
    <source>
        <dbReference type="Proteomes" id="UP000579812"/>
    </source>
</evidence>
<comment type="caution">
    <text evidence="7">The sequence shown here is derived from an EMBL/GenBank/DDBJ whole genome shotgun (WGS) entry which is preliminary data.</text>
</comment>
<feature type="compositionally biased region" description="Basic and acidic residues" evidence="4">
    <location>
        <begin position="402"/>
        <end position="412"/>
    </location>
</feature>
<dbReference type="PROSITE" id="PS50003">
    <property type="entry name" value="PH_DOMAIN"/>
    <property type="match status" value="1"/>
</dbReference>
<dbReference type="SMART" id="SM00222">
    <property type="entry name" value="Sec7"/>
    <property type="match status" value="1"/>
</dbReference>
<feature type="compositionally biased region" description="Basic and acidic residues" evidence="4">
    <location>
        <begin position="327"/>
        <end position="343"/>
    </location>
</feature>
<dbReference type="Pfam" id="PF15410">
    <property type="entry name" value="PH_9"/>
    <property type="match status" value="1"/>
</dbReference>
<dbReference type="GO" id="GO:0032012">
    <property type="term" value="P:regulation of ARF protein signal transduction"/>
    <property type="evidence" value="ECO:0007669"/>
    <property type="project" value="InterPro"/>
</dbReference>
<dbReference type="CDD" id="cd00171">
    <property type="entry name" value="Sec7"/>
    <property type="match status" value="1"/>
</dbReference>
<evidence type="ECO:0000256" key="3">
    <source>
        <dbReference type="ARBA" id="ARBA00023136"/>
    </source>
</evidence>
<dbReference type="InterPro" id="IPR001849">
    <property type="entry name" value="PH_domain"/>
</dbReference>
<dbReference type="SMART" id="SM00233">
    <property type="entry name" value="PH"/>
    <property type="match status" value="1"/>
</dbReference>
<keyword evidence="8" id="KW-1185">Reference proteome</keyword>
<feature type="domain" description="SEC7" evidence="6">
    <location>
        <begin position="433"/>
        <end position="587"/>
    </location>
</feature>
<feature type="region of interest" description="Disordered" evidence="4">
    <location>
        <begin position="864"/>
        <end position="894"/>
    </location>
</feature>
<dbReference type="SUPFAM" id="SSF50729">
    <property type="entry name" value="PH domain-like"/>
    <property type="match status" value="1"/>
</dbReference>
<dbReference type="EMBL" id="JAAMOB010000005">
    <property type="protein sequence ID" value="KAF4112695.1"/>
    <property type="molecule type" value="Genomic_DNA"/>
</dbReference>
<feature type="compositionally biased region" description="Polar residues" evidence="4">
    <location>
        <begin position="291"/>
        <end position="308"/>
    </location>
</feature>
<keyword evidence="2" id="KW-1003">Cell membrane</keyword>
<feature type="compositionally biased region" description="Basic and acidic residues" evidence="4">
    <location>
        <begin position="353"/>
        <end position="365"/>
    </location>
</feature>
<feature type="region of interest" description="Disordered" evidence="4">
    <location>
        <begin position="151"/>
        <end position="274"/>
    </location>
</feature>
<evidence type="ECO:0000256" key="4">
    <source>
        <dbReference type="SAM" id="MobiDB-lite"/>
    </source>
</evidence>
<dbReference type="InterPro" id="IPR001605">
    <property type="entry name" value="PH_dom-spectrin-type"/>
</dbReference>
<dbReference type="InterPro" id="IPR035999">
    <property type="entry name" value="Sec7_dom_sf"/>
</dbReference>
<dbReference type="InterPro" id="IPR041681">
    <property type="entry name" value="PH_9"/>
</dbReference>
<evidence type="ECO:0000256" key="1">
    <source>
        <dbReference type="ARBA" id="ARBA00004632"/>
    </source>
</evidence>
<feature type="compositionally biased region" description="Basic and acidic residues" evidence="4">
    <location>
        <begin position="151"/>
        <end position="160"/>
    </location>
</feature>
<name>A0A7J6D0G7_9TELE</name>
<dbReference type="SUPFAM" id="SSF48425">
    <property type="entry name" value="Sec7 domain"/>
    <property type="match status" value="1"/>
</dbReference>
<organism evidence="7 8">
    <name type="scientific">Onychostoma macrolepis</name>
    <dbReference type="NCBI Taxonomy" id="369639"/>
    <lineage>
        <taxon>Eukaryota</taxon>
        <taxon>Metazoa</taxon>
        <taxon>Chordata</taxon>
        <taxon>Craniata</taxon>
        <taxon>Vertebrata</taxon>
        <taxon>Euteleostomi</taxon>
        <taxon>Actinopterygii</taxon>
        <taxon>Neopterygii</taxon>
        <taxon>Teleostei</taxon>
        <taxon>Ostariophysi</taxon>
        <taxon>Cypriniformes</taxon>
        <taxon>Cyprinidae</taxon>
        <taxon>Acrossocheilinae</taxon>
        <taxon>Onychostoma</taxon>
    </lineage>
</organism>
<dbReference type="FunFam" id="2.30.29.30:FF:000054">
    <property type="entry name" value="PH and SEC7 domain-containing protein 3"/>
    <property type="match status" value="1"/>
</dbReference>
<dbReference type="PANTHER" id="PTHR10663">
    <property type="entry name" value="GUANYL-NUCLEOTIDE EXCHANGE FACTOR"/>
    <property type="match status" value="1"/>
</dbReference>
<dbReference type="InterPro" id="IPR000904">
    <property type="entry name" value="Sec7_dom"/>
</dbReference>
<dbReference type="Proteomes" id="UP000579812">
    <property type="component" value="Unassembled WGS sequence"/>
</dbReference>
<dbReference type="Gene3D" id="1.10.1000.11">
    <property type="entry name" value="Arf Nucleotide-binding Site Opener,domain 2"/>
    <property type="match status" value="1"/>
</dbReference>
<evidence type="ECO:0000313" key="7">
    <source>
        <dbReference type="EMBL" id="KAF4112695.1"/>
    </source>
</evidence>
<gene>
    <name evidence="7" type="ORF">G5714_005240</name>
</gene>
<dbReference type="PROSITE" id="PS50190">
    <property type="entry name" value="SEC7"/>
    <property type="match status" value="1"/>
</dbReference>
<dbReference type="Pfam" id="PF01369">
    <property type="entry name" value="Sec7"/>
    <property type="match status" value="1"/>
</dbReference>
<feature type="domain" description="PH" evidence="5">
    <location>
        <begin position="631"/>
        <end position="740"/>
    </location>
</feature>
<dbReference type="InterPro" id="IPR023394">
    <property type="entry name" value="Sec7_C_sf"/>
</dbReference>
<evidence type="ECO:0000256" key="2">
    <source>
        <dbReference type="ARBA" id="ARBA00022475"/>
    </source>
</evidence>
<comment type="subcellular location">
    <subcellularLocation>
        <location evidence="1">Cell projection</location>
        <location evidence="1">Ruffle membrane</location>
    </subcellularLocation>
</comment>
<dbReference type="GO" id="GO:0032587">
    <property type="term" value="C:ruffle membrane"/>
    <property type="evidence" value="ECO:0007669"/>
    <property type="project" value="UniProtKB-SubCell"/>
</dbReference>
<evidence type="ECO:0000259" key="6">
    <source>
        <dbReference type="PROSITE" id="PS50190"/>
    </source>
</evidence>
<feature type="region of interest" description="Disordered" evidence="4">
    <location>
        <begin position="289"/>
        <end position="426"/>
    </location>
</feature>